<dbReference type="EMBL" id="MWBQ01000080">
    <property type="protein sequence ID" value="OQA58074.1"/>
    <property type="molecule type" value="Genomic_DNA"/>
</dbReference>
<dbReference type="PANTHER" id="PTHR33171:SF17">
    <property type="entry name" value="LARA-LIKE N-TERMINAL DOMAIN-CONTAINING PROTEIN"/>
    <property type="match status" value="1"/>
</dbReference>
<feature type="domain" description="LarA-like N-terminal" evidence="1">
    <location>
        <begin position="24"/>
        <end position="188"/>
    </location>
</feature>
<dbReference type="InterPro" id="IPR043166">
    <property type="entry name" value="LarA-like_C"/>
</dbReference>
<dbReference type="InterPro" id="IPR018657">
    <property type="entry name" value="LarA-like_N"/>
</dbReference>
<dbReference type="PANTHER" id="PTHR33171">
    <property type="entry name" value="LAR_N DOMAIN-CONTAINING PROTEIN"/>
    <property type="match status" value="1"/>
</dbReference>
<comment type="caution">
    <text evidence="2">The sequence shown here is derived from an EMBL/GenBank/DDBJ whole genome shotgun (WGS) entry which is preliminary data.</text>
</comment>
<dbReference type="GO" id="GO:0050043">
    <property type="term" value="F:lactate racemase activity"/>
    <property type="evidence" value="ECO:0007669"/>
    <property type="project" value="InterPro"/>
</dbReference>
<dbReference type="Pfam" id="PF09861">
    <property type="entry name" value="Lar_N"/>
    <property type="match status" value="1"/>
</dbReference>
<organism evidence="2">
    <name type="scientific">Candidatus Atribacter allofermentans</name>
    <dbReference type="NCBI Taxonomy" id="1852833"/>
    <lineage>
        <taxon>Bacteria</taxon>
        <taxon>Pseudomonadati</taxon>
        <taxon>Atribacterota</taxon>
        <taxon>Atribacteria</taxon>
        <taxon>Atribacterales</taxon>
        <taxon>Atribacteraceae</taxon>
        <taxon>Atribacter</taxon>
    </lineage>
</organism>
<gene>
    <name evidence="2" type="ORF">BWY41_01119</name>
</gene>
<name>A0A1V5SUR7_9BACT</name>
<dbReference type="InterPro" id="IPR048068">
    <property type="entry name" value="LarA-like"/>
</dbReference>
<dbReference type="Proteomes" id="UP000485569">
    <property type="component" value="Unassembled WGS sequence"/>
</dbReference>
<evidence type="ECO:0000259" key="1">
    <source>
        <dbReference type="Pfam" id="PF09861"/>
    </source>
</evidence>
<proteinExistence type="predicted"/>
<accession>A0A1V5SUR7</accession>
<dbReference type="AlphaFoldDB" id="A0A1V5SUR7"/>
<sequence length="432" mass="48696">MINELDCPTIGLSDAELKQLIFRELEKYSFEGKRILVIVPDNTRTIPLQLFFSSFQSTLLKRVKKLDFLIALGTHPAMTSEQIHEHFGVTPSQAKASGINIFNHQWDEPRQLKLIGTLAEEKVKKITGGLLAEPIPVNINKKIFEYDQLIILGPVFPHEVVGFSGSYKYLFPGISGPEIINAFHWLSALITNPKTIGHRDTPSRQIINQAAQLVSIPITAFCLVMKGKIPFGLFTGDPIESWQQAVHLSSRVNVVYKPKPFKKVISIAPAMYTELWVGGKCMYKLEPVVDDGGEIIIYAPHLKEISITHGKYLKEIGYHTRDYFLANWEKCQHVPKGIVAHSTHVKGIGIYQDSKEYPRIQVTLATGLPRELCESINLGYLDYRSLNPNDYLGKEEEGILVVPNAGEMLYRLQDGTTPDIDRLQRSERSFGK</sequence>
<protein>
    <recommendedName>
        <fullName evidence="1">LarA-like N-terminal domain-containing protein</fullName>
    </recommendedName>
</protein>
<evidence type="ECO:0000313" key="2">
    <source>
        <dbReference type="EMBL" id="OQA58074.1"/>
    </source>
</evidence>
<reference evidence="2" key="1">
    <citation type="submission" date="2017-02" db="EMBL/GenBank/DDBJ databases">
        <title>Delving into the versatile metabolic prowess of the omnipresent phylum Bacteroidetes.</title>
        <authorList>
            <person name="Nobu M.K."/>
            <person name="Mei R."/>
            <person name="Narihiro T."/>
            <person name="Kuroda K."/>
            <person name="Liu W.-T."/>
        </authorList>
    </citation>
    <scope>NUCLEOTIDE SEQUENCE</scope>
    <source>
        <strain evidence="2">ADurb.Bin276</strain>
    </source>
</reference>
<dbReference type="Gene3D" id="3.40.50.11440">
    <property type="match status" value="1"/>
</dbReference>
<dbReference type="Gene3D" id="3.90.226.30">
    <property type="match status" value="1"/>
</dbReference>